<keyword evidence="3" id="KW-0813">Transport</keyword>
<dbReference type="AlphaFoldDB" id="M8BKU4"/>
<keyword evidence="9" id="KW-0472">Membrane</keyword>
<dbReference type="GO" id="GO:0030126">
    <property type="term" value="C:COPI vesicle coat"/>
    <property type="evidence" value="ECO:0007669"/>
    <property type="project" value="InterPro"/>
</dbReference>
<dbReference type="GO" id="GO:0000139">
    <property type="term" value="C:Golgi membrane"/>
    <property type="evidence" value="ECO:0007669"/>
    <property type="project" value="UniProtKB-SubCell"/>
</dbReference>
<keyword evidence="5" id="KW-0677">Repeat</keyword>
<evidence type="ECO:0000256" key="2">
    <source>
        <dbReference type="ARBA" id="ARBA00004347"/>
    </source>
</evidence>
<dbReference type="SUPFAM" id="SSF48371">
    <property type="entry name" value="ARM repeat"/>
    <property type="match status" value="1"/>
</dbReference>
<dbReference type="Gene3D" id="1.25.10.10">
    <property type="entry name" value="Leucine-rich Repeat Variant"/>
    <property type="match status" value="1"/>
</dbReference>
<dbReference type="EnsemblPlants" id="EMT07379">
    <property type="protein sequence ID" value="EMT07379"/>
    <property type="gene ID" value="F775_17728"/>
</dbReference>
<evidence type="ECO:0000256" key="6">
    <source>
        <dbReference type="ARBA" id="ARBA00022892"/>
    </source>
</evidence>
<evidence type="ECO:0000256" key="10">
    <source>
        <dbReference type="ARBA" id="ARBA00023329"/>
    </source>
</evidence>
<feature type="domain" description="Coatomer beta subunit C-terminal" evidence="12">
    <location>
        <begin position="389"/>
        <end position="527"/>
    </location>
</feature>
<keyword evidence="6" id="KW-0931">ER-Golgi transport</keyword>
<evidence type="ECO:0000256" key="7">
    <source>
        <dbReference type="ARBA" id="ARBA00022927"/>
    </source>
</evidence>
<evidence type="ECO:0000256" key="9">
    <source>
        <dbReference type="ARBA" id="ARBA00023136"/>
    </source>
</evidence>
<evidence type="ECO:0000256" key="8">
    <source>
        <dbReference type="ARBA" id="ARBA00023034"/>
    </source>
</evidence>
<dbReference type="GO" id="GO:0006891">
    <property type="term" value="P:intra-Golgi vesicle-mediated transport"/>
    <property type="evidence" value="ECO:0007669"/>
    <property type="project" value="TreeGrafter"/>
</dbReference>
<dbReference type="GO" id="GO:0006888">
    <property type="term" value="P:endoplasmic reticulum to Golgi vesicle-mediated transport"/>
    <property type="evidence" value="ECO:0007669"/>
    <property type="project" value="TreeGrafter"/>
</dbReference>
<dbReference type="InterPro" id="IPR016460">
    <property type="entry name" value="COPB1"/>
</dbReference>
<dbReference type="Pfam" id="PF07718">
    <property type="entry name" value="Coatamer_beta_C"/>
    <property type="match status" value="1"/>
</dbReference>
<evidence type="ECO:0000256" key="4">
    <source>
        <dbReference type="ARBA" id="ARBA00022490"/>
    </source>
</evidence>
<dbReference type="InterPro" id="IPR011989">
    <property type="entry name" value="ARM-like"/>
</dbReference>
<evidence type="ECO:0000256" key="1">
    <source>
        <dbReference type="ARBA" id="ARBA00004255"/>
    </source>
</evidence>
<keyword evidence="10" id="KW-0968">Cytoplasmic vesicle</keyword>
<evidence type="ECO:0000313" key="14">
    <source>
        <dbReference type="EnsemblPlants" id="EMT07379"/>
    </source>
</evidence>
<dbReference type="Pfam" id="PF14806">
    <property type="entry name" value="Coatomer_b_Cpla"/>
    <property type="match status" value="1"/>
</dbReference>
<proteinExistence type="predicted"/>
<dbReference type="PANTHER" id="PTHR10635">
    <property type="entry name" value="COATOMER SUBUNIT BETA"/>
    <property type="match status" value="1"/>
</dbReference>
<dbReference type="InterPro" id="IPR029446">
    <property type="entry name" value="COPB1_appendage_platform_dom"/>
</dbReference>
<dbReference type="PANTHER" id="PTHR10635:SF1">
    <property type="entry name" value="COATOMER SUBUNIT BETA-1"/>
    <property type="match status" value="1"/>
</dbReference>
<keyword evidence="7" id="KW-0653">Protein transport</keyword>
<keyword evidence="8" id="KW-0333">Golgi apparatus</keyword>
<evidence type="ECO:0000259" key="11">
    <source>
        <dbReference type="Pfam" id="PF01602"/>
    </source>
</evidence>
<sequence length="637" mass="71326">MSLISTATTDVVVVYDCARTLLSVSHEPTLIHAAAEAYFRLLSSQSDNKVRLIILDRLHELCASQRHMMVSFVMDILHSLASADADLDVRSKVLDLVIGLLTTQNVEKAVLYLKNEVSETMDSVHEMAYEYYLVLVETIHACAVEYPSVAGLVMHILLDFLVYGGDIASASDVIMFVRDVIGTDPLLRVSVIVRLVDLLSFIQDSFICSCALWILGEYSFSLSEVRRAISTIMRTLGDQPFNDVSEKSDESIFDCTPTSGLLDCTHSLRFLIMSGDFHLAAVVACTLTKLVLRLEEVEANKASAESLLIMVSMLQLGKSSYLPHPIDNDSYDRIVFCVRLLYSTDYDHARKVWLLPCRQSFTKMLAEKQSRKKNDKMKVEAQNAHAHTDDSIDFYHLVSRSGMGQLIELEDEFQDDLKAVTGEFKDADDANKLNRPIQLTGFSDPLYAEGFVTVNQYYDTVLDITVMNRTQGTMHNLCLEFATACKNAVLERSPKYTVAPNASEQIQANIKVSSSNVGIIMTRIVYETSDEMGTSEVILKDMNISIADYMTPATCNDVAFRRMWAECPWKVKMKVNTLLQDEKAFVNFIIKSTNMNCLTPLSALDGDCGFVAANLYAECVWRACFGEHQHREAAVQL</sequence>
<dbReference type="GO" id="GO:0006886">
    <property type="term" value="P:intracellular protein transport"/>
    <property type="evidence" value="ECO:0007669"/>
    <property type="project" value="InterPro"/>
</dbReference>
<protein>
    <submittedName>
        <fullName evidence="14">Coatomer subunit beta-1</fullName>
    </submittedName>
</protein>
<comment type="subcellular location">
    <subcellularLocation>
        <location evidence="2">Cytoplasmic vesicle</location>
        <location evidence="2">COPI-coated vesicle membrane</location>
        <topology evidence="2">Peripheral membrane protein</topology>
        <orientation evidence="2">Cytoplasmic side</orientation>
    </subcellularLocation>
    <subcellularLocation>
        <location evidence="1">Golgi apparatus membrane</location>
        <topology evidence="1">Peripheral membrane protein</topology>
        <orientation evidence="1">Cytoplasmic side</orientation>
    </subcellularLocation>
</comment>
<dbReference type="Pfam" id="PF01602">
    <property type="entry name" value="Adaptin_N"/>
    <property type="match status" value="1"/>
</dbReference>
<organism evidence="14">
    <name type="scientific">Aegilops tauschii</name>
    <name type="common">Tausch's goatgrass</name>
    <name type="synonym">Aegilops squarrosa</name>
    <dbReference type="NCBI Taxonomy" id="37682"/>
    <lineage>
        <taxon>Eukaryota</taxon>
        <taxon>Viridiplantae</taxon>
        <taxon>Streptophyta</taxon>
        <taxon>Embryophyta</taxon>
        <taxon>Tracheophyta</taxon>
        <taxon>Spermatophyta</taxon>
        <taxon>Magnoliopsida</taxon>
        <taxon>Liliopsida</taxon>
        <taxon>Poales</taxon>
        <taxon>Poaceae</taxon>
        <taxon>BOP clade</taxon>
        <taxon>Pooideae</taxon>
        <taxon>Triticodae</taxon>
        <taxon>Triticeae</taxon>
        <taxon>Triticinae</taxon>
        <taxon>Aegilops</taxon>
    </lineage>
</organism>
<evidence type="ECO:0000259" key="12">
    <source>
        <dbReference type="Pfam" id="PF07718"/>
    </source>
</evidence>
<dbReference type="InterPro" id="IPR016024">
    <property type="entry name" value="ARM-type_fold"/>
</dbReference>
<feature type="domain" description="Clathrin/coatomer adaptor adaptin-like N-terminal" evidence="11">
    <location>
        <begin position="11"/>
        <end position="244"/>
    </location>
</feature>
<dbReference type="InterPro" id="IPR011710">
    <property type="entry name" value="Coatomer_bsu_C"/>
</dbReference>
<evidence type="ECO:0000259" key="13">
    <source>
        <dbReference type="Pfam" id="PF14806"/>
    </source>
</evidence>
<feature type="domain" description="Coatomer beta subunit appendage platform" evidence="13">
    <location>
        <begin position="536"/>
        <end position="620"/>
    </location>
</feature>
<accession>M8BKU4</accession>
<name>M8BKU4_AEGTA</name>
<dbReference type="InterPro" id="IPR002553">
    <property type="entry name" value="Clathrin/coatomer_adapt-like_N"/>
</dbReference>
<keyword evidence="4" id="KW-0963">Cytoplasm</keyword>
<evidence type="ECO:0000256" key="3">
    <source>
        <dbReference type="ARBA" id="ARBA00022448"/>
    </source>
</evidence>
<evidence type="ECO:0000256" key="5">
    <source>
        <dbReference type="ARBA" id="ARBA00022737"/>
    </source>
</evidence>
<dbReference type="GO" id="GO:0005198">
    <property type="term" value="F:structural molecule activity"/>
    <property type="evidence" value="ECO:0007669"/>
    <property type="project" value="InterPro"/>
</dbReference>
<reference evidence="14" key="1">
    <citation type="submission" date="2015-06" db="UniProtKB">
        <authorList>
            <consortium name="EnsemblPlants"/>
        </authorList>
    </citation>
    <scope>IDENTIFICATION</scope>
</reference>